<keyword evidence="2" id="KW-1185">Reference proteome</keyword>
<accession>A0ACB8ERJ8</accession>
<reference evidence="1" key="1">
    <citation type="submission" date="2021-08" db="EMBL/GenBank/DDBJ databases">
        <title>The first chromosome-level gecko genome reveals the dynamic sex chromosomes of Neotropical dwarf geckos (Sphaerodactylidae: Sphaerodactylus).</title>
        <authorList>
            <person name="Pinto B.J."/>
            <person name="Keating S.E."/>
            <person name="Gamble T."/>
        </authorList>
    </citation>
    <scope>NUCLEOTIDE SEQUENCE</scope>
    <source>
        <strain evidence="1">TG3544</strain>
    </source>
</reference>
<dbReference type="EMBL" id="CM037620">
    <property type="protein sequence ID" value="KAH7995111.1"/>
    <property type="molecule type" value="Genomic_DNA"/>
</dbReference>
<sequence length="79" mass="8762">MVLPSSTGTDSADDDEFLTGPEIPMILPQQLVVDHFQQVNRPGNTWKSLQGGGRAFSLFWKLCGSRPQSFVPNNEFPEP</sequence>
<protein>
    <submittedName>
        <fullName evidence="1">Uncharacterized protein</fullName>
    </submittedName>
</protein>
<evidence type="ECO:0000313" key="2">
    <source>
        <dbReference type="Proteomes" id="UP000827872"/>
    </source>
</evidence>
<gene>
    <name evidence="1" type="ORF">K3G42_021674</name>
</gene>
<organism evidence="1 2">
    <name type="scientific">Sphaerodactylus townsendi</name>
    <dbReference type="NCBI Taxonomy" id="933632"/>
    <lineage>
        <taxon>Eukaryota</taxon>
        <taxon>Metazoa</taxon>
        <taxon>Chordata</taxon>
        <taxon>Craniata</taxon>
        <taxon>Vertebrata</taxon>
        <taxon>Euteleostomi</taxon>
        <taxon>Lepidosauria</taxon>
        <taxon>Squamata</taxon>
        <taxon>Bifurcata</taxon>
        <taxon>Gekkota</taxon>
        <taxon>Sphaerodactylidae</taxon>
        <taxon>Sphaerodactylus</taxon>
    </lineage>
</organism>
<evidence type="ECO:0000313" key="1">
    <source>
        <dbReference type="EMBL" id="KAH7995111.1"/>
    </source>
</evidence>
<comment type="caution">
    <text evidence="1">The sequence shown here is derived from an EMBL/GenBank/DDBJ whole genome shotgun (WGS) entry which is preliminary data.</text>
</comment>
<dbReference type="Proteomes" id="UP000827872">
    <property type="component" value="Linkage Group LG07"/>
</dbReference>
<name>A0ACB8ERJ8_9SAUR</name>
<proteinExistence type="predicted"/>